<proteinExistence type="predicted"/>
<accession>A0A8T1LMV3</accession>
<name>A0A8T1LMV3_9STRA</name>
<dbReference type="Proteomes" id="UP000736787">
    <property type="component" value="Unassembled WGS sequence"/>
</dbReference>
<gene>
    <name evidence="1" type="ORF">PC117_g1374</name>
</gene>
<sequence length="81" mass="9112">MLQRAQNPWGWASRPPSMGGESSWQEPTEKICRPEELMRHTQVSWGQADQQLARSIDYDKVCFKLDRPRGLPAASASNAAV</sequence>
<dbReference type="AlphaFoldDB" id="A0A8T1LMV3"/>
<protein>
    <submittedName>
        <fullName evidence="1">Uncharacterized protein</fullName>
    </submittedName>
</protein>
<dbReference type="EMBL" id="RCMK01000016">
    <property type="protein sequence ID" value="KAG2954212.1"/>
    <property type="molecule type" value="Genomic_DNA"/>
</dbReference>
<comment type="caution">
    <text evidence="1">The sequence shown here is derived from an EMBL/GenBank/DDBJ whole genome shotgun (WGS) entry which is preliminary data.</text>
</comment>
<reference evidence="1" key="1">
    <citation type="submission" date="2018-10" db="EMBL/GenBank/DDBJ databases">
        <title>Effector identification in a new, highly contiguous assembly of the strawberry crown rot pathogen Phytophthora cactorum.</title>
        <authorList>
            <person name="Armitage A.D."/>
            <person name="Nellist C.F."/>
            <person name="Bates H."/>
            <person name="Vickerstaff R.J."/>
            <person name="Harrison R.J."/>
        </authorList>
    </citation>
    <scope>NUCLEOTIDE SEQUENCE</scope>
    <source>
        <strain evidence="1">4040</strain>
    </source>
</reference>
<evidence type="ECO:0000313" key="2">
    <source>
        <dbReference type="Proteomes" id="UP000736787"/>
    </source>
</evidence>
<evidence type="ECO:0000313" key="1">
    <source>
        <dbReference type="EMBL" id="KAG2954212.1"/>
    </source>
</evidence>
<organism evidence="1 2">
    <name type="scientific">Phytophthora cactorum</name>
    <dbReference type="NCBI Taxonomy" id="29920"/>
    <lineage>
        <taxon>Eukaryota</taxon>
        <taxon>Sar</taxon>
        <taxon>Stramenopiles</taxon>
        <taxon>Oomycota</taxon>
        <taxon>Peronosporomycetes</taxon>
        <taxon>Peronosporales</taxon>
        <taxon>Peronosporaceae</taxon>
        <taxon>Phytophthora</taxon>
    </lineage>
</organism>